<evidence type="ECO:0000313" key="1">
    <source>
        <dbReference type="EMBL" id="CRP81488.1"/>
    </source>
</evidence>
<reference evidence="2" key="1">
    <citation type="submission" date="2015-06" db="EMBL/GenBank/DDBJ databases">
        <authorList>
            <person name="Radhakrishnan Rajesh"/>
            <person name="Underwood Anthony"/>
            <person name="Al-Shahib Ali"/>
        </authorList>
    </citation>
    <scope>NUCLEOTIDE SEQUENCE [LARGE SCALE GENOMIC DNA]</scope>
    <source>
        <strain evidence="2">P19_London_7_VIM_2_05_10</strain>
    </source>
</reference>
<evidence type="ECO:0000313" key="2">
    <source>
        <dbReference type="Proteomes" id="UP000045039"/>
    </source>
</evidence>
<name>A0A9P1R8J8_PSEAI</name>
<sequence length="205" mass="22811">MAISAAHLSGLPGPVSAEAYVFRLLMDRAISKLDRTEVESVLRTASRALANAGKWTDDVRITVNTKRAFQAGRQCVRMLHGVPSPRMWVGQAKNFPEMAAKDAIYFFEPIEANRRDLLLGAIPEFASAEALADWLFSFSSTRFEKQLVQALVGHLASPLFKRWASQSESMAYRQIALLGAEIDRLAWFTGQRSMTLANAAPVWRP</sequence>
<dbReference type="Proteomes" id="UP000045039">
    <property type="component" value="Unassembled WGS sequence"/>
</dbReference>
<proteinExistence type="predicted"/>
<dbReference type="AlphaFoldDB" id="A0A9P1R8J8"/>
<protein>
    <submittedName>
        <fullName evidence="1">Uncharacterized protein</fullName>
    </submittedName>
</protein>
<organism evidence="1 2">
    <name type="scientific">Pseudomonas aeruginosa</name>
    <dbReference type="NCBI Taxonomy" id="287"/>
    <lineage>
        <taxon>Bacteria</taxon>
        <taxon>Pseudomonadati</taxon>
        <taxon>Pseudomonadota</taxon>
        <taxon>Gammaproteobacteria</taxon>
        <taxon>Pseudomonadales</taxon>
        <taxon>Pseudomonadaceae</taxon>
        <taxon>Pseudomonas</taxon>
    </lineage>
</organism>
<gene>
    <name evidence="1" type="ORF">PAERUG_P19_London_7_VIM_2_05_10_05648</name>
</gene>
<dbReference type="EMBL" id="CVVU01000245">
    <property type="protein sequence ID" value="CRP81488.1"/>
    <property type="molecule type" value="Genomic_DNA"/>
</dbReference>
<accession>A0A9P1R8J8</accession>
<comment type="caution">
    <text evidence="1">The sequence shown here is derived from an EMBL/GenBank/DDBJ whole genome shotgun (WGS) entry which is preliminary data.</text>
</comment>
<dbReference type="RefSeq" id="WP_023980696.1">
    <property type="nucleotide sequence ID" value="NZ_CAADND010000098.1"/>
</dbReference>